<organism evidence="1">
    <name type="scientific">Brachypodium distachyon</name>
    <name type="common">Purple false brome</name>
    <name type="synonym">Trachynia distachya</name>
    <dbReference type="NCBI Taxonomy" id="15368"/>
    <lineage>
        <taxon>Eukaryota</taxon>
        <taxon>Viridiplantae</taxon>
        <taxon>Streptophyta</taxon>
        <taxon>Embryophyta</taxon>
        <taxon>Tracheophyta</taxon>
        <taxon>Spermatophyta</taxon>
        <taxon>Magnoliopsida</taxon>
        <taxon>Liliopsida</taxon>
        <taxon>Poales</taxon>
        <taxon>Poaceae</taxon>
        <taxon>BOP clade</taxon>
        <taxon>Pooideae</taxon>
        <taxon>Stipodae</taxon>
        <taxon>Brachypodieae</taxon>
        <taxon>Brachypodium</taxon>
    </lineage>
</organism>
<proteinExistence type="predicted"/>
<evidence type="ECO:0000313" key="1">
    <source>
        <dbReference type="EMBL" id="PNT76234.1"/>
    </source>
</evidence>
<accession>A0A2K2DPP4</accession>
<evidence type="ECO:0000313" key="2">
    <source>
        <dbReference type="EnsemblPlants" id="PNT76234"/>
    </source>
</evidence>
<dbReference type="EnsemblPlants" id="PNT76234">
    <property type="protein sequence ID" value="PNT76234"/>
    <property type="gene ID" value="BRADI_1g46216v3"/>
</dbReference>
<reference evidence="2" key="3">
    <citation type="submission" date="2018-08" db="UniProtKB">
        <authorList>
            <consortium name="EnsemblPlants"/>
        </authorList>
    </citation>
    <scope>IDENTIFICATION</scope>
    <source>
        <strain evidence="2">cv. Bd21</strain>
    </source>
</reference>
<keyword evidence="3" id="KW-1185">Reference proteome</keyword>
<reference evidence="1" key="2">
    <citation type="submission" date="2017-06" db="EMBL/GenBank/DDBJ databases">
        <title>WGS assembly of Brachypodium distachyon.</title>
        <authorList>
            <consortium name="The International Brachypodium Initiative"/>
            <person name="Lucas S."/>
            <person name="Harmon-Smith M."/>
            <person name="Lail K."/>
            <person name="Tice H."/>
            <person name="Grimwood J."/>
            <person name="Bruce D."/>
            <person name="Barry K."/>
            <person name="Shu S."/>
            <person name="Lindquist E."/>
            <person name="Wang M."/>
            <person name="Pitluck S."/>
            <person name="Vogel J.P."/>
            <person name="Garvin D.F."/>
            <person name="Mockler T.C."/>
            <person name="Schmutz J."/>
            <person name="Rokhsar D."/>
            <person name="Bevan M.W."/>
        </authorList>
    </citation>
    <scope>NUCLEOTIDE SEQUENCE</scope>
    <source>
        <strain evidence="1">Bd21</strain>
    </source>
</reference>
<name>A0A2K2DPP4_BRADI</name>
<evidence type="ECO:0000313" key="3">
    <source>
        <dbReference type="Proteomes" id="UP000008810"/>
    </source>
</evidence>
<dbReference type="Gramene" id="PNT76234">
    <property type="protein sequence ID" value="PNT76234"/>
    <property type="gene ID" value="BRADI_1g46216v3"/>
</dbReference>
<protein>
    <submittedName>
        <fullName evidence="1 2">Uncharacterized protein</fullName>
    </submittedName>
</protein>
<dbReference type="InParanoid" id="A0A2K2DPP4"/>
<dbReference type="Proteomes" id="UP000008810">
    <property type="component" value="Chromosome 1"/>
</dbReference>
<gene>
    <name evidence="1" type="ORF">BRADI_1g46216v3</name>
</gene>
<sequence>MYTSMTAVAAFLFSSADDLNFEILLHRLFKELELEPDEAPLPWGTIKVMLDLFCKGTLQNQVHITLNHLATYFARIIMIPSPCQ</sequence>
<dbReference type="AlphaFoldDB" id="A0A2K2DPP4"/>
<dbReference type="EMBL" id="CM000880">
    <property type="protein sequence ID" value="PNT76234.1"/>
    <property type="molecule type" value="Genomic_DNA"/>
</dbReference>
<reference evidence="1 2" key="1">
    <citation type="journal article" date="2010" name="Nature">
        <title>Genome sequencing and analysis of the model grass Brachypodium distachyon.</title>
        <authorList>
            <consortium name="International Brachypodium Initiative"/>
        </authorList>
    </citation>
    <scope>NUCLEOTIDE SEQUENCE [LARGE SCALE GENOMIC DNA]</scope>
    <source>
        <strain evidence="1 2">Bd21</strain>
    </source>
</reference>